<evidence type="ECO:0000313" key="6">
    <source>
        <dbReference type="Proteomes" id="UP000559027"/>
    </source>
</evidence>
<dbReference type="OrthoDB" id="163438at2759"/>
<feature type="repeat" description="WD" evidence="2">
    <location>
        <begin position="740"/>
        <end position="781"/>
    </location>
</feature>
<dbReference type="Pfam" id="PF24883">
    <property type="entry name" value="NPHP3_N"/>
    <property type="match status" value="1"/>
</dbReference>
<dbReference type="SUPFAM" id="SSF52540">
    <property type="entry name" value="P-loop containing nucleoside triphosphate hydrolases"/>
    <property type="match status" value="1"/>
</dbReference>
<dbReference type="SUPFAM" id="SSF82171">
    <property type="entry name" value="DPP6 N-terminal domain-like"/>
    <property type="match status" value="2"/>
</dbReference>
<gene>
    <name evidence="5" type="ORF">D9756_002737</name>
</gene>
<feature type="compositionally biased region" description="Polar residues" evidence="3">
    <location>
        <begin position="25"/>
        <end position="35"/>
    </location>
</feature>
<dbReference type="PANTHER" id="PTHR10039:SF14">
    <property type="entry name" value="NACHT DOMAIN-CONTAINING PROTEIN"/>
    <property type="match status" value="1"/>
</dbReference>
<name>A0A8H5GCI9_9AGAR</name>
<dbReference type="Gene3D" id="3.40.50.300">
    <property type="entry name" value="P-loop containing nucleotide triphosphate hydrolases"/>
    <property type="match status" value="1"/>
</dbReference>
<dbReference type="Proteomes" id="UP000559027">
    <property type="component" value="Unassembled WGS sequence"/>
</dbReference>
<proteinExistence type="predicted"/>
<dbReference type="PROSITE" id="PS50294">
    <property type="entry name" value="WD_REPEATS_REGION"/>
    <property type="match status" value="1"/>
</dbReference>
<dbReference type="InterPro" id="IPR015943">
    <property type="entry name" value="WD40/YVTN_repeat-like_dom_sf"/>
</dbReference>
<comment type="caution">
    <text evidence="5">The sequence shown here is derived from an EMBL/GenBank/DDBJ whole genome shotgun (WGS) entry which is preliminary data.</text>
</comment>
<feature type="compositionally biased region" description="Polar residues" evidence="3">
    <location>
        <begin position="66"/>
        <end position="78"/>
    </location>
</feature>
<evidence type="ECO:0000313" key="5">
    <source>
        <dbReference type="EMBL" id="KAF5362457.1"/>
    </source>
</evidence>
<evidence type="ECO:0000259" key="4">
    <source>
        <dbReference type="Pfam" id="PF24883"/>
    </source>
</evidence>
<keyword evidence="6" id="KW-1185">Reference proteome</keyword>
<dbReference type="PANTHER" id="PTHR10039">
    <property type="entry name" value="AMELOGENIN"/>
    <property type="match status" value="1"/>
</dbReference>
<accession>A0A8H5GCI9</accession>
<dbReference type="SMART" id="SM00320">
    <property type="entry name" value="WD40"/>
    <property type="match status" value="4"/>
</dbReference>
<sequence length="1429" mass="159105">MVCVSPRPCNGNPTNNAKNKHRRSPSINEAQTTPSKRPKRIELGSCGTSPTASSTPQHDQDRSRSHPLNSAITSGSELQDSRGEHQDLPSFFSNASGFQIINSAIIGSVVQYPDAATLPFPDSYDGRKLKKALVEGLEFVPLAKECMADTRVGILSDIDTRIRDNEDSNLIWVKGFPGVGKSALASTIVSRLRERGELLSYFVFDRAKPTITTTRALWRCVAWDLACLYPAVRPILLKRIDDKTLEVNTPNIGSLFTTLVSHQPVVVVIDAADECGGLEGPRSDDRKALLKTLIQWHSELPKNFKLVVTSREEDDIKRRISLISAHIHISIAINEASSDVRKYLEDRLGDIADAYTELPVGWVRQTADRLAKRAAGVFIWATTIANFIEAGEPQSRLEDIDAGLGLGGEEGSLYALYATVLRISFKNAHRKEKEAFKTVVGAMIFAQRPFHDSEFAAISPVVTGSMLEYICNGLRSVIDQGATLRFIHQSFVDFLLSPECPDEFAIKEPEQQRQLSMLCLTTMSKQLRFNICGLETSSLKNVDVPDIETKVQTGIPPLLSYSCCFVADHLRRTVFDEHLMDAVRVVFKEKLLYWLEAMSLLKEMNRAVPILRAILDCIITKDGDLIEFVHDALRFVAAFTIPIIQSAPHIYLSALPFAPEQSLVAKYFLPRFPRLLALDTGKPSHWSSCVFVSEHHRRAVTAITLSPDEKIFVSGDRDGTICIWDFETGILISGPFIRPVQGGSDGISSLDFSPGGKHVVATYGGTQAVVWDVESGEEHLRFGRSWERSGSAPEESENIVSAVYSKDGNMIVSISKSCISHDDSTHDCDQDCFCRIRHWDASSGTLVHILLDIPRPNDAYFLSPGAHFLAVLRGVLQDSLRVWDLTARPPRCVIELDSIHVFPSLSPLAFSRDGNSFLFVDRTTEDVCMAYIWRMDSCTLVGPALALGPYNTMSYYVLYSYGNDGLAIGVHNCKLTQVFDAAMGNEVYHGKEPTNSLRPAVVPVFSPCGKALVVSYEDEIKLWSTTTGKVINLDHPIQTKHHTVAFSGDGRYIASLTIRDQDCNELPVINIWDANTGLHHRRLVIALGHKEKNILCSFSLNFTLCSRAGDNKLVMTSASGCFRNEWESVVRVWGDDMPDQPHATVALSYPKSFTAGRSTLLLSPDALTALIVERISTVTIFHCRYRSSVEEQFTPHTLFSAAALGTKICGSTGWAVFSPSGHLFASVSENVEVPLQVRVWETKTWTEVAGPFETGEIAEWKSRSDTDYMLILLSISSDDHFIHFVSPQDRALWIWDIRTGCLVTGPWRGYDLRQAGNIIISPDGEKLASIFYDASKTVRLWDIRGLDSEKVQEQVKGSGCFGDQTPIEDGWVKEEGSDSLLFWVPFEHRKKLWRPRHIAIIGMTPTKLDFSKFKYGKEWEECVDKEYAT</sequence>
<dbReference type="InterPro" id="IPR001680">
    <property type="entry name" value="WD40_rpt"/>
</dbReference>
<dbReference type="Gene3D" id="2.130.10.10">
    <property type="entry name" value="YVTN repeat-like/Quinoprotein amine dehydrogenase"/>
    <property type="match status" value="3"/>
</dbReference>
<dbReference type="PROSITE" id="PS50082">
    <property type="entry name" value="WD_REPEATS_2"/>
    <property type="match status" value="2"/>
</dbReference>
<feature type="compositionally biased region" description="Polar residues" evidence="3">
    <location>
        <begin position="46"/>
        <end position="57"/>
    </location>
</feature>
<organism evidence="5 6">
    <name type="scientific">Leucocoprinus leucothites</name>
    <dbReference type="NCBI Taxonomy" id="201217"/>
    <lineage>
        <taxon>Eukaryota</taxon>
        <taxon>Fungi</taxon>
        <taxon>Dikarya</taxon>
        <taxon>Basidiomycota</taxon>
        <taxon>Agaricomycotina</taxon>
        <taxon>Agaricomycetes</taxon>
        <taxon>Agaricomycetidae</taxon>
        <taxon>Agaricales</taxon>
        <taxon>Agaricineae</taxon>
        <taxon>Agaricaceae</taxon>
        <taxon>Leucocoprinus</taxon>
    </lineage>
</organism>
<dbReference type="InterPro" id="IPR027417">
    <property type="entry name" value="P-loop_NTPase"/>
</dbReference>
<reference evidence="5 6" key="1">
    <citation type="journal article" date="2020" name="ISME J.">
        <title>Uncovering the hidden diversity of litter-decomposition mechanisms in mushroom-forming fungi.</title>
        <authorList>
            <person name="Floudas D."/>
            <person name="Bentzer J."/>
            <person name="Ahren D."/>
            <person name="Johansson T."/>
            <person name="Persson P."/>
            <person name="Tunlid A."/>
        </authorList>
    </citation>
    <scope>NUCLEOTIDE SEQUENCE [LARGE SCALE GENOMIC DNA]</scope>
    <source>
        <strain evidence="5 6">CBS 146.42</strain>
    </source>
</reference>
<feature type="repeat" description="WD" evidence="2">
    <location>
        <begin position="693"/>
        <end position="734"/>
    </location>
</feature>
<evidence type="ECO:0000256" key="3">
    <source>
        <dbReference type="SAM" id="MobiDB-lite"/>
    </source>
</evidence>
<evidence type="ECO:0000256" key="1">
    <source>
        <dbReference type="ARBA" id="ARBA00022737"/>
    </source>
</evidence>
<dbReference type="EMBL" id="JAACJO010000002">
    <property type="protein sequence ID" value="KAF5362457.1"/>
    <property type="molecule type" value="Genomic_DNA"/>
</dbReference>
<keyword evidence="1" id="KW-0677">Repeat</keyword>
<dbReference type="InterPro" id="IPR056884">
    <property type="entry name" value="NPHP3-like_N"/>
</dbReference>
<keyword evidence="2" id="KW-0853">WD repeat</keyword>
<evidence type="ECO:0000256" key="2">
    <source>
        <dbReference type="PROSITE-ProRule" id="PRU00221"/>
    </source>
</evidence>
<protein>
    <recommendedName>
        <fullName evidence="4">Nephrocystin 3-like N-terminal domain-containing protein</fullName>
    </recommendedName>
</protein>
<feature type="domain" description="Nephrocystin 3-like N-terminal" evidence="4">
    <location>
        <begin position="163"/>
        <end position="311"/>
    </location>
</feature>
<dbReference type="Pfam" id="PF00400">
    <property type="entry name" value="WD40"/>
    <property type="match status" value="1"/>
</dbReference>
<feature type="region of interest" description="Disordered" evidence="3">
    <location>
        <begin position="1"/>
        <end position="88"/>
    </location>
</feature>